<dbReference type="EMBL" id="CADCXW020000343">
    <property type="protein sequence ID" value="CAD1574794.1"/>
    <property type="molecule type" value="Genomic_DNA"/>
</dbReference>
<feature type="region of interest" description="Disordered" evidence="1">
    <location>
        <begin position="1"/>
        <end position="30"/>
    </location>
</feature>
<organism evidence="2">
    <name type="scientific">Bracon brevicornis</name>
    <dbReference type="NCBI Taxonomy" id="1563983"/>
    <lineage>
        <taxon>Eukaryota</taxon>
        <taxon>Metazoa</taxon>
        <taxon>Ecdysozoa</taxon>
        <taxon>Arthropoda</taxon>
        <taxon>Hexapoda</taxon>
        <taxon>Insecta</taxon>
        <taxon>Pterygota</taxon>
        <taxon>Neoptera</taxon>
        <taxon>Endopterygota</taxon>
        <taxon>Hymenoptera</taxon>
        <taxon>Apocrita</taxon>
        <taxon>Ichneumonoidea</taxon>
        <taxon>Braconidae</taxon>
        <taxon>Braconinae</taxon>
        <taxon>Bracon</taxon>
    </lineage>
</organism>
<accession>A0A6V7LFS7</accession>
<sequence>MNRKKQLCSPIRSTTNGNSLVNPKPTSEKNVTDNELAKLAISGLNTSELTTNAAAPIPTLYIIANADNIVTGNQASDDTSYCMLANNKKIASMQWQIAIPEHEPSISARLPARSIDNVDSQEPNI</sequence>
<gene>
    <name evidence="2" type="ORF">BBRV_LOCUS104702</name>
</gene>
<proteinExistence type="predicted"/>
<evidence type="ECO:0000313" key="2">
    <source>
        <dbReference type="EMBL" id="CAD1574794.1"/>
    </source>
</evidence>
<protein>
    <submittedName>
        <fullName evidence="2">Uncharacterized protein</fullName>
    </submittedName>
</protein>
<reference evidence="2" key="1">
    <citation type="submission" date="2020-07" db="EMBL/GenBank/DDBJ databases">
        <authorList>
            <person name="Ferguson B K."/>
        </authorList>
    </citation>
    <scope>NUCLEOTIDE SEQUENCE</scope>
    <source>
        <strain evidence="2">L06</strain>
    </source>
</reference>
<dbReference type="AlphaFoldDB" id="A0A6V7LFS7"/>
<name>A0A6V7LFS7_9HYME</name>
<evidence type="ECO:0000256" key="1">
    <source>
        <dbReference type="SAM" id="MobiDB-lite"/>
    </source>
</evidence>
<feature type="compositionally biased region" description="Polar residues" evidence="1">
    <location>
        <begin position="11"/>
        <end position="25"/>
    </location>
</feature>